<organism evidence="1">
    <name type="scientific">Rhipicephalus zambeziensis</name>
    <dbReference type="NCBI Taxonomy" id="60191"/>
    <lineage>
        <taxon>Eukaryota</taxon>
        <taxon>Metazoa</taxon>
        <taxon>Ecdysozoa</taxon>
        <taxon>Arthropoda</taxon>
        <taxon>Chelicerata</taxon>
        <taxon>Arachnida</taxon>
        <taxon>Acari</taxon>
        <taxon>Parasitiformes</taxon>
        <taxon>Ixodida</taxon>
        <taxon>Ixodoidea</taxon>
        <taxon>Ixodidae</taxon>
        <taxon>Rhipicephalinae</taxon>
        <taxon>Rhipicephalus</taxon>
        <taxon>Rhipicephalus</taxon>
    </lineage>
</organism>
<dbReference type="EMBL" id="GFPF01002011">
    <property type="protein sequence ID" value="MAA13157.1"/>
    <property type="molecule type" value="Transcribed_RNA"/>
</dbReference>
<evidence type="ECO:0000313" key="1">
    <source>
        <dbReference type="EMBL" id="MAA13157.1"/>
    </source>
</evidence>
<proteinExistence type="predicted"/>
<name>A0A224Y6H2_9ACAR</name>
<sequence length="148" mass="16713">MSPSMSSAPLSVPDMRLFQILLAITLSTTIFSKRALALKPASKPQEWIYKNSKGGWDHMELCFWTKTKWTCNMVPKVVCPPRNTRRYCKDVDYLDCTQWILRSGFSFCSCHCGVELPLMIPAIKRGPGNHTIQVTTPAPSKYHGSHHG</sequence>
<reference evidence="1" key="1">
    <citation type="journal article" date="2017" name="Parasit. Vectors">
        <title>Sialotranscriptomics of Rhipicephalus zambeziensis reveals intricate expression profiles of secretory proteins and suggests tight temporal transcriptional regulation during blood-feeding.</title>
        <authorList>
            <person name="de Castro M.H."/>
            <person name="de Klerk D."/>
            <person name="Pienaar R."/>
            <person name="Rees D.J.G."/>
            <person name="Mans B.J."/>
        </authorList>
    </citation>
    <scope>NUCLEOTIDE SEQUENCE</scope>
    <source>
        <tissue evidence="1">Salivary glands</tissue>
    </source>
</reference>
<accession>A0A224Y6H2</accession>
<dbReference type="AlphaFoldDB" id="A0A224Y6H2"/>
<protein>
    <submittedName>
        <fullName evidence="1">Uncharacterized protein</fullName>
    </submittedName>
</protein>